<sequence length="122" mass="13677">MRSALKARLDSCAGSRSLNGNGCDLWVMMWSLHDTSFSNELEGDESSKDMTPFDVAIQLLFCQQPLLALPDYIFVLIRGSIETDATFLQPLPPRFNEIPHIGCLVYPVLPCFPPNKLLFNSQ</sequence>
<geneLocation type="plasmid" evidence="1">
    <name>QpRS</name>
</geneLocation>
<proteinExistence type="predicted"/>
<organism evidence="1">
    <name type="scientific">Coxiella burnetii</name>
    <dbReference type="NCBI Taxonomy" id="777"/>
    <lineage>
        <taxon>Bacteria</taxon>
        <taxon>Pseudomonadati</taxon>
        <taxon>Pseudomonadota</taxon>
        <taxon>Gammaproteobacteria</taxon>
        <taxon>Legionellales</taxon>
        <taxon>Coxiellaceae</taxon>
        <taxon>Coxiella</taxon>
    </lineage>
</organism>
<name>O52875_COXBE</name>
<protein>
    <submittedName>
        <fullName evidence="1">Uncharacterized protein</fullName>
    </submittedName>
</protein>
<accession>O52875</accession>
<keyword evidence="1" id="KW-0614">Plasmid</keyword>
<dbReference type="EMBL" id="Y15898">
    <property type="protein sequence ID" value="CAA75833.1"/>
    <property type="molecule type" value="Genomic_DNA"/>
</dbReference>
<reference evidence="1" key="1">
    <citation type="submission" date="1998-03" db="EMBL/GenBank/DDBJ databases">
        <authorList>
            <person name="Lautenschlaeger S."/>
            <person name="Jaeger C."/>
            <person name="Willems H."/>
            <person name="Baljer G."/>
        </authorList>
    </citation>
    <scope>NUCLEOTIDE SEQUENCE</scope>
    <source>
        <strain evidence="1">Priscilla Q177</strain>
        <plasmid evidence="1">QpRS</plasmid>
    </source>
</reference>
<dbReference type="AlphaFoldDB" id="O52875"/>
<gene>
    <name evidence="1" type="primary">orf 122</name>
</gene>
<evidence type="ECO:0000313" key="1">
    <source>
        <dbReference type="EMBL" id="CAA75833.1"/>
    </source>
</evidence>